<dbReference type="Gene3D" id="1.10.1660.10">
    <property type="match status" value="1"/>
</dbReference>
<dbReference type="EMBL" id="JAKGAQ010000001">
    <property type="protein sequence ID" value="MCF2870388.1"/>
    <property type="molecule type" value="Genomic_DNA"/>
</dbReference>
<evidence type="ECO:0000313" key="1">
    <source>
        <dbReference type="EMBL" id="MCF2870388.1"/>
    </source>
</evidence>
<evidence type="ECO:0000313" key="2">
    <source>
        <dbReference type="Proteomes" id="UP001200557"/>
    </source>
</evidence>
<organism evidence="1 2">
    <name type="scientific">Octadecabacter dasysiphoniae</name>
    <dbReference type="NCBI Taxonomy" id="2909341"/>
    <lineage>
        <taxon>Bacteria</taxon>
        <taxon>Pseudomonadati</taxon>
        <taxon>Pseudomonadota</taxon>
        <taxon>Alphaproteobacteria</taxon>
        <taxon>Rhodobacterales</taxon>
        <taxon>Roseobacteraceae</taxon>
        <taxon>Octadecabacter</taxon>
    </lineage>
</organism>
<dbReference type="RefSeq" id="WP_235224489.1">
    <property type="nucleotide sequence ID" value="NZ_JAKGAQ010000001.1"/>
</dbReference>
<sequence>MKKTTRRSDVVDALSLQDLSRFCRSDEAWVIELVEHGVLDPIGGTRSDWKFVGTSIVRAKKARRLSRDHGVNAAGIALVLDLLEERDAARRRLAHYEMP</sequence>
<accession>A0ABS9CT83</accession>
<dbReference type="Pfam" id="PF13591">
    <property type="entry name" value="MerR_2"/>
    <property type="match status" value="1"/>
</dbReference>
<keyword evidence="2" id="KW-1185">Reference proteome</keyword>
<protein>
    <submittedName>
        <fullName evidence="1">Chaperone modulator CbpM</fullName>
    </submittedName>
</protein>
<gene>
    <name evidence="1" type="ORF">L0664_04855</name>
</gene>
<comment type="caution">
    <text evidence="1">The sequence shown here is derived from an EMBL/GenBank/DDBJ whole genome shotgun (WGS) entry which is preliminary data.</text>
</comment>
<name>A0ABS9CT83_9RHOB</name>
<reference evidence="1 2" key="1">
    <citation type="submission" date="2022-01" db="EMBL/GenBank/DDBJ databases">
        <title>Octadecabacter sp. nov., isolated from a marine alga.</title>
        <authorList>
            <person name="Jin M.S."/>
            <person name="Kim H.M."/>
            <person name="Han D.M."/>
            <person name="Jung J.J."/>
            <person name="Jeon C.O."/>
        </authorList>
    </citation>
    <scope>NUCLEOTIDE SEQUENCE [LARGE SCALE GENOMIC DNA]</scope>
    <source>
        <strain evidence="1 2">G9-8</strain>
    </source>
</reference>
<dbReference type="Proteomes" id="UP001200557">
    <property type="component" value="Unassembled WGS sequence"/>
</dbReference>
<proteinExistence type="predicted"/>